<evidence type="ECO:0000256" key="1">
    <source>
        <dbReference type="SAM" id="MobiDB-lite"/>
    </source>
</evidence>
<protein>
    <submittedName>
        <fullName evidence="2">Uncharacterized protein</fullName>
    </submittedName>
</protein>
<keyword evidence="3" id="KW-1185">Reference proteome</keyword>
<organism evidence="2 3">
    <name type="scientific">Megaselia scalaris</name>
    <name type="common">Humpbacked fly</name>
    <name type="synonym">Phora scalaris</name>
    <dbReference type="NCBI Taxonomy" id="36166"/>
    <lineage>
        <taxon>Eukaryota</taxon>
        <taxon>Metazoa</taxon>
        <taxon>Ecdysozoa</taxon>
        <taxon>Arthropoda</taxon>
        <taxon>Hexapoda</taxon>
        <taxon>Insecta</taxon>
        <taxon>Pterygota</taxon>
        <taxon>Neoptera</taxon>
        <taxon>Endopterygota</taxon>
        <taxon>Diptera</taxon>
        <taxon>Brachycera</taxon>
        <taxon>Muscomorpha</taxon>
        <taxon>Platypezoidea</taxon>
        <taxon>Phoridae</taxon>
        <taxon>Megaseliini</taxon>
        <taxon>Megaselia</taxon>
    </lineage>
</organism>
<sequence length="65" mass="7031">MNSTSFEHITPNGKGDSQNPPSTSVERPQNLFAYHQTVGFPGLRDADAGDGLVIDFLPPRFISKG</sequence>
<dbReference type="EMBL" id="CAQQ02378107">
    <property type="status" value="NOT_ANNOTATED_CDS"/>
    <property type="molecule type" value="Genomic_DNA"/>
</dbReference>
<dbReference type="EnsemblMetazoa" id="MESCA010164-RA">
    <property type="protein sequence ID" value="MESCA010164-PA"/>
    <property type="gene ID" value="MESCA010164"/>
</dbReference>
<proteinExistence type="predicted"/>
<dbReference type="AlphaFoldDB" id="T1H1U4"/>
<reference evidence="2" key="2">
    <citation type="submission" date="2015-06" db="UniProtKB">
        <authorList>
            <consortium name="EnsemblMetazoa"/>
        </authorList>
    </citation>
    <scope>IDENTIFICATION</scope>
</reference>
<evidence type="ECO:0000313" key="3">
    <source>
        <dbReference type="Proteomes" id="UP000015102"/>
    </source>
</evidence>
<dbReference type="EMBL" id="CAQQ02378108">
    <property type="status" value="NOT_ANNOTATED_CDS"/>
    <property type="molecule type" value="Genomic_DNA"/>
</dbReference>
<reference evidence="3" key="1">
    <citation type="submission" date="2013-02" db="EMBL/GenBank/DDBJ databases">
        <authorList>
            <person name="Hughes D."/>
        </authorList>
    </citation>
    <scope>NUCLEOTIDE SEQUENCE</scope>
    <source>
        <strain>Durham</strain>
        <strain evidence="3">NC isolate 2 -- Noor lab</strain>
    </source>
</reference>
<feature type="compositionally biased region" description="Polar residues" evidence="1">
    <location>
        <begin position="15"/>
        <end position="27"/>
    </location>
</feature>
<accession>T1H1U4</accession>
<name>T1H1U4_MEGSC</name>
<dbReference type="HOGENOM" id="CLU_2852237_0_0_1"/>
<evidence type="ECO:0000313" key="2">
    <source>
        <dbReference type="EnsemblMetazoa" id="MESCA010164-PA"/>
    </source>
</evidence>
<feature type="region of interest" description="Disordered" evidence="1">
    <location>
        <begin position="1"/>
        <end position="28"/>
    </location>
</feature>
<dbReference type="Proteomes" id="UP000015102">
    <property type="component" value="Unassembled WGS sequence"/>
</dbReference>